<name>A0A143BFD0_9BACT</name>
<evidence type="ECO:0000313" key="3">
    <source>
        <dbReference type="Proteomes" id="UP000076404"/>
    </source>
</evidence>
<keyword evidence="3" id="KW-1185">Reference proteome</keyword>
<organism evidence="2 3">
    <name type="scientific">Gemmatimonas phototrophica</name>
    <dbReference type="NCBI Taxonomy" id="1379270"/>
    <lineage>
        <taxon>Bacteria</taxon>
        <taxon>Pseudomonadati</taxon>
        <taxon>Gemmatimonadota</taxon>
        <taxon>Gemmatimonadia</taxon>
        <taxon>Gemmatimonadales</taxon>
        <taxon>Gemmatimonadaceae</taxon>
        <taxon>Gemmatimonas</taxon>
    </lineage>
</organism>
<evidence type="ECO:0000256" key="1">
    <source>
        <dbReference type="SAM" id="MobiDB-lite"/>
    </source>
</evidence>
<dbReference type="EMBL" id="CP011454">
    <property type="protein sequence ID" value="AMW03716.1"/>
    <property type="molecule type" value="Genomic_DNA"/>
</dbReference>
<accession>A0A143BFD0</accession>
<dbReference type="eggNOG" id="COG3170">
    <property type="taxonomic scope" value="Bacteria"/>
</dbReference>
<feature type="region of interest" description="Disordered" evidence="1">
    <location>
        <begin position="1"/>
        <end position="20"/>
    </location>
</feature>
<dbReference type="Pfam" id="PF11306">
    <property type="entry name" value="DUF3108"/>
    <property type="match status" value="1"/>
</dbReference>
<dbReference type="STRING" id="1379270.GEMMAAP_00380"/>
<gene>
    <name evidence="2" type="ORF">GEMMAAP_00380</name>
</gene>
<reference evidence="2 3" key="2">
    <citation type="journal article" date="2016" name="Environ. Microbiol. Rep.">
        <title>Metagenomic evidence for the presence of phototrophic Gemmatimonadetes bacteria in diverse environments.</title>
        <authorList>
            <person name="Zeng Y."/>
            <person name="Baumbach J."/>
            <person name="Barbosa E.G."/>
            <person name="Azevedo V."/>
            <person name="Zhang C."/>
            <person name="Koblizek M."/>
        </authorList>
    </citation>
    <scope>NUCLEOTIDE SEQUENCE [LARGE SCALE GENOMIC DNA]</scope>
    <source>
        <strain evidence="2 3">AP64</strain>
    </source>
</reference>
<sequence length="252" mass="28015">MLLPHSGAAQDAGNAGSAPSARTAFAPVPFKVGESLEFRLQAEWFLVRGHGTASLSVDALDTLRGNPTYRLSFRTKGGITVFKINDAQRSWLDARKLFSHRFEQKLDQTGYKKERTYEFFPGEMRFVSLENPADSGTLASAIPLDDVSFIYFIRTLPLKVGDEYTAARYYKRDGNPVTVRVLRTERIMLPAGEFDAVVVKPIIRTKGLFSEGGEAEVWFSNDARHIPLRVRAKVSIATLTMELKSVTAGPPQ</sequence>
<evidence type="ECO:0000313" key="2">
    <source>
        <dbReference type="EMBL" id="AMW03716.1"/>
    </source>
</evidence>
<dbReference type="AlphaFoldDB" id="A0A143BFD0"/>
<dbReference type="KEGG" id="gph:GEMMAAP_00380"/>
<protein>
    <recommendedName>
        <fullName evidence="4">DUF3108 domain-containing protein</fullName>
    </recommendedName>
</protein>
<evidence type="ECO:0008006" key="4">
    <source>
        <dbReference type="Google" id="ProtNLM"/>
    </source>
</evidence>
<dbReference type="InterPro" id="IPR021457">
    <property type="entry name" value="DUF3108"/>
</dbReference>
<dbReference type="Proteomes" id="UP000076404">
    <property type="component" value="Chromosome"/>
</dbReference>
<reference evidence="2 3" key="1">
    <citation type="journal article" date="2014" name="Proc. Natl. Acad. Sci. U.S.A.">
        <title>Functional type 2 photosynthetic reaction centers found in the rare bacterial phylum Gemmatimonadetes.</title>
        <authorList>
            <person name="Zeng Y."/>
            <person name="Feng F."/>
            <person name="Medova H."/>
            <person name="Dean J."/>
            <person name="Koblizek M."/>
        </authorList>
    </citation>
    <scope>NUCLEOTIDE SEQUENCE [LARGE SCALE GENOMIC DNA]</scope>
    <source>
        <strain evidence="2 3">AP64</strain>
    </source>
</reference>
<proteinExistence type="predicted"/>